<sequence length="126" mass="14236">MAEQYASSKSSNFFNPSDGLATALQSQLQTFQQQSQLSQQRSNITQLNIYLRHIQFTLAIQQTLVSVRAQQAFTSAASAINNSEIIELMNTAVKQEERMFGSNVVSQKDKQNEEKFEQEQKISKKG</sequence>
<dbReference type="Proteomes" id="UP000324800">
    <property type="component" value="Unassembled WGS sequence"/>
</dbReference>
<accession>A0A5J4UCA7</accession>
<feature type="region of interest" description="Disordered" evidence="1">
    <location>
        <begin position="103"/>
        <end position="126"/>
    </location>
</feature>
<name>A0A5J4UCA7_9EUKA</name>
<evidence type="ECO:0000256" key="1">
    <source>
        <dbReference type="SAM" id="MobiDB-lite"/>
    </source>
</evidence>
<proteinExistence type="predicted"/>
<dbReference type="EMBL" id="SNRW01017580">
    <property type="protein sequence ID" value="KAA6368209.1"/>
    <property type="molecule type" value="Genomic_DNA"/>
</dbReference>
<reference evidence="2 3" key="1">
    <citation type="submission" date="2019-03" db="EMBL/GenBank/DDBJ databases">
        <title>Single cell metagenomics reveals metabolic interactions within the superorganism composed of flagellate Streblomastix strix and complex community of Bacteroidetes bacteria on its surface.</title>
        <authorList>
            <person name="Treitli S.C."/>
            <person name="Kolisko M."/>
            <person name="Husnik F."/>
            <person name="Keeling P."/>
            <person name="Hampl V."/>
        </authorList>
    </citation>
    <scope>NUCLEOTIDE SEQUENCE [LARGE SCALE GENOMIC DNA]</scope>
    <source>
        <strain evidence="2">ST1C</strain>
    </source>
</reference>
<gene>
    <name evidence="2" type="ORF">EZS28_036266</name>
</gene>
<comment type="caution">
    <text evidence="2">The sequence shown here is derived from an EMBL/GenBank/DDBJ whole genome shotgun (WGS) entry which is preliminary data.</text>
</comment>
<evidence type="ECO:0000313" key="2">
    <source>
        <dbReference type="EMBL" id="KAA6368209.1"/>
    </source>
</evidence>
<feature type="compositionally biased region" description="Basic and acidic residues" evidence="1">
    <location>
        <begin position="107"/>
        <end position="126"/>
    </location>
</feature>
<dbReference type="AlphaFoldDB" id="A0A5J4UCA7"/>
<evidence type="ECO:0000313" key="3">
    <source>
        <dbReference type="Proteomes" id="UP000324800"/>
    </source>
</evidence>
<protein>
    <submittedName>
        <fullName evidence="2">Uncharacterized protein</fullName>
    </submittedName>
</protein>
<organism evidence="2 3">
    <name type="scientific">Streblomastix strix</name>
    <dbReference type="NCBI Taxonomy" id="222440"/>
    <lineage>
        <taxon>Eukaryota</taxon>
        <taxon>Metamonada</taxon>
        <taxon>Preaxostyla</taxon>
        <taxon>Oxymonadida</taxon>
        <taxon>Streblomastigidae</taxon>
        <taxon>Streblomastix</taxon>
    </lineage>
</organism>